<dbReference type="EMBL" id="BK014662">
    <property type="protein sequence ID" value="DAD66493.1"/>
    <property type="molecule type" value="Genomic_DNA"/>
</dbReference>
<organism evidence="1">
    <name type="scientific">Myoviridae sp. ctPuP5</name>
    <dbReference type="NCBI Taxonomy" id="2823543"/>
    <lineage>
        <taxon>Viruses</taxon>
        <taxon>Duplodnaviria</taxon>
        <taxon>Heunggongvirae</taxon>
        <taxon>Uroviricota</taxon>
        <taxon>Caudoviricetes</taxon>
    </lineage>
</organism>
<protein>
    <submittedName>
        <fullName evidence="1">Restriction enzyme</fullName>
    </submittedName>
</protein>
<evidence type="ECO:0000313" key="1">
    <source>
        <dbReference type="EMBL" id="DAD66493.1"/>
    </source>
</evidence>
<accession>A0A8S5L988</accession>
<proteinExistence type="predicted"/>
<dbReference type="Gene3D" id="3.40.960.10">
    <property type="entry name" value="VSR Endonuclease"/>
    <property type="match status" value="1"/>
</dbReference>
<name>A0A8S5L988_9CAUD</name>
<reference evidence="1" key="1">
    <citation type="journal article" date="2021" name="Proc. Natl. Acad. Sci. U.S.A.">
        <title>A Catalog of Tens of Thousands of Viruses from Human Metagenomes Reveals Hidden Associations with Chronic Diseases.</title>
        <authorList>
            <person name="Tisza M.J."/>
            <person name="Buck C.B."/>
        </authorList>
    </citation>
    <scope>NUCLEOTIDE SEQUENCE</scope>
    <source>
        <strain evidence="1">CtPuP5</strain>
    </source>
</reference>
<sequence length="310" mass="37104">MAKKYNRYTFIWKAIQKHGYIYDYRKVEYIDSQTKVCIICPEHGEFWQTPQHHLRGCKCQKCSKNYLYGTKEFIEKANKIHKEKYSYSKINYINSQKKVCIICPEHGEFWQTPANHLQGQGCPKCDGSYKFTFDEFIEKANKIHGKKYDYSNSYYVNCDVKVCIICPKHGEFWQTPYTHINGCGCPICNESHLERETAMFLDEYNIKYERQKRFDWLGRQSLDFYLPDFNIAIECQGEQHFKPIKHFGGEERFKKVIGRDNKKLKLCNENNIDIFYINYNNNIKDLNNVKNTILWNTLPIYINRDNKNIR</sequence>